<sequence length="94" mass="10727">MFTGETALSCLSIPLLVLKPHKAAAASLEILDKCPLPTLKREDHYWRLQTIELRAIFGTQQYEIRHLQGWQSSFKITRRATIALHVRIRGSSTP</sequence>
<keyword evidence="1" id="KW-0732">Signal</keyword>
<dbReference type="Proteomes" id="UP000027586">
    <property type="component" value="Unassembled WGS sequence"/>
</dbReference>
<evidence type="ECO:0000313" key="2">
    <source>
        <dbReference type="EMBL" id="CDH59339.1"/>
    </source>
</evidence>
<dbReference type="VEuPathDB" id="FungiDB:LCOR_10161.1"/>
<keyword evidence="3" id="KW-1185">Reference proteome</keyword>
<proteinExistence type="predicted"/>
<reference evidence="2" key="1">
    <citation type="submission" date="2013-08" db="EMBL/GenBank/DDBJ databases">
        <title>Gene expansion shapes genome architecture in the human pathogen Lichtheimia corymbifera: an evolutionary genomics analysis in the ancient terrestrial Mucorales (Mucoromycotina).</title>
        <authorList>
            <person name="Schwartze V.U."/>
            <person name="Winter S."/>
            <person name="Shelest E."/>
            <person name="Marcet-Houben M."/>
            <person name="Horn F."/>
            <person name="Wehner S."/>
            <person name="Hoffmann K."/>
            <person name="Riege K."/>
            <person name="Sammeth M."/>
            <person name="Nowrousian M."/>
            <person name="Valiante V."/>
            <person name="Linde J."/>
            <person name="Jacobsen I.D."/>
            <person name="Marz M."/>
            <person name="Brakhage A.A."/>
            <person name="Gabaldon T."/>
            <person name="Bocker S."/>
            <person name="Voigt K."/>
        </authorList>
    </citation>
    <scope>NUCLEOTIDE SEQUENCE [LARGE SCALE GENOMIC DNA]</scope>
    <source>
        <strain evidence="2">FSU 9682</strain>
    </source>
</reference>
<name>A0A068SAL7_9FUNG</name>
<comment type="caution">
    <text evidence="2">The sequence shown here is derived from an EMBL/GenBank/DDBJ whole genome shotgun (WGS) entry which is preliminary data.</text>
</comment>
<feature type="signal peptide" evidence="1">
    <location>
        <begin position="1"/>
        <end position="25"/>
    </location>
</feature>
<dbReference type="EMBL" id="CBTN010000069">
    <property type="protein sequence ID" value="CDH59339.1"/>
    <property type="molecule type" value="Genomic_DNA"/>
</dbReference>
<protein>
    <submittedName>
        <fullName evidence="2">Uncharacterized protein</fullName>
    </submittedName>
</protein>
<evidence type="ECO:0000313" key="3">
    <source>
        <dbReference type="Proteomes" id="UP000027586"/>
    </source>
</evidence>
<feature type="chain" id="PRO_5001655988" evidence="1">
    <location>
        <begin position="26"/>
        <end position="94"/>
    </location>
</feature>
<evidence type="ECO:0000256" key="1">
    <source>
        <dbReference type="SAM" id="SignalP"/>
    </source>
</evidence>
<organism evidence="2 3">
    <name type="scientific">Lichtheimia corymbifera JMRC:FSU:9682</name>
    <dbReference type="NCBI Taxonomy" id="1263082"/>
    <lineage>
        <taxon>Eukaryota</taxon>
        <taxon>Fungi</taxon>
        <taxon>Fungi incertae sedis</taxon>
        <taxon>Mucoromycota</taxon>
        <taxon>Mucoromycotina</taxon>
        <taxon>Mucoromycetes</taxon>
        <taxon>Mucorales</taxon>
        <taxon>Lichtheimiaceae</taxon>
        <taxon>Lichtheimia</taxon>
    </lineage>
</organism>
<gene>
    <name evidence="2" type="ORF">LCOR_10161.1</name>
</gene>
<accession>A0A068SAL7</accession>
<dbReference type="AlphaFoldDB" id="A0A068SAL7"/>